<evidence type="ECO:0000256" key="4">
    <source>
        <dbReference type="ARBA" id="ARBA00013089"/>
    </source>
</evidence>
<dbReference type="InterPro" id="IPR011079">
    <property type="entry name" value="Ala_racemase_C"/>
</dbReference>
<dbReference type="PANTHER" id="PTHR30511:SF0">
    <property type="entry name" value="ALANINE RACEMASE, CATABOLIC-RELATED"/>
    <property type="match status" value="1"/>
</dbReference>
<dbReference type="PANTHER" id="PTHR30511">
    <property type="entry name" value="ALANINE RACEMASE"/>
    <property type="match status" value="1"/>
</dbReference>
<evidence type="ECO:0000256" key="3">
    <source>
        <dbReference type="ARBA" id="ARBA00007880"/>
    </source>
</evidence>
<dbReference type="EMBL" id="VAUP01000038">
    <property type="protein sequence ID" value="TLX41306.1"/>
    <property type="molecule type" value="Genomic_DNA"/>
</dbReference>
<comment type="catalytic activity">
    <reaction evidence="1 7">
        <text>L-alanine = D-alanine</text>
        <dbReference type="Rhea" id="RHEA:20249"/>
        <dbReference type="ChEBI" id="CHEBI:57416"/>
        <dbReference type="ChEBI" id="CHEBI:57972"/>
        <dbReference type="EC" id="5.1.1.1"/>
    </reaction>
</comment>
<name>A0A6C1KP85_XANAU</name>
<dbReference type="Pfam" id="PF00842">
    <property type="entry name" value="Ala_racemase_C"/>
    <property type="match status" value="1"/>
</dbReference>
<feature type="domain" description="Alanine racemase C-terminal" evidence="10">
    <location>
        <begin position="244"/>
        <end position="375"/>
    </location>
</feature>
<evidence type="ECO:0000256" key="9">
    <source>
        <dbReference type="PIRSR" id="PIRSR600821-52"/>
    </source>
</evidence>
<comment type="similarity">
    <text evidence="3 7">Belongs to the alanine racemase family.</text>
</comment>
<dbReference type="GO" id="GO:0030170">
    <property type="term" value="F:pyridoxal phosphate binding"/>
    <property type="evidence" value="ECO:0007669"/>
    <property type="project" value="UniProtKB-UniRule"/>
</dbReference>
<dbReference type="PROSITE" id="PS00395">
    <property type="entry name" value="ALANINE_RACEMASE"/>
    <property type="match status" value="1"/>
</dbReference>
<feature type="modified residue" description="N6-(pyridoxal phosphate)lysine" evidence="7 8">
    <location>
        <position position="47"/>
    </location>
</feature>
<comment type="function">
    <text evidence="7">Catalyzes the interconversion of L-alanine and D-alanine. May also act on other amino acids.</text>
</comment>
<dbReference type="GO" id="GO:0030632">
    <property type="term" value="P:D-alanine biosynthetic process"/>
    <property type="evidence" value="ECO:0007669"/>
    <property type="project" value="UniProtKB-UniRule"/>
</dbReference>
<evidence type="ECO:0000256" key="6">
    <source>
        <dbReference type="ARBA" id="ARBA00023235"/>
    </source>
</evidence>
<dbReference type="InterPro" id="IPR001608">
    <property type="entry name" value="Ala_racemase_N"/>
</dbReference>
<reference evidence="11 12" key="1">
    <citation type="submission" date="2019-05" db="EMBL/GenBank/DDBJ databases">
        <authorList>
            <person name="Zhou X."/>
        </authorList>
    </citation>
    <scope>NUCLEOTIDE SEQUENCE [LARGE SCALE GENOMIC DNA]</scope>
    <source>
        <strain evidence="11 12">DSM 432</strain>
    </source>
</reference>
<feature type="binding site" evidence="7 9">
    <location>
        <position position="318"/>
    </location>
    <ligand>
        <name>substrate</name>
    </ligand>
</feature>
<dbReference type="InterPro" id="IPR009006">
    <property type="entry name" value="Ala_racemase/Decarboxylase_C"/>
</dbReference>
<dbReference type="GO" id="GO:0005829">
    <property type="term" value="C:cytosol"/>
    <property type="evidence" value="ECO:0007669"/>
    <property type="project" value="TreeGrafter"/>
</dbReference>
<evidence type="ECO:0000256" key="7">
    <source>
        <dbReference type="HAMAP-Rule" id="MF_01201"/>
    </source>
</evidence>
<dbReference type="UniPathway" id="UPA00042">
    <property type="reaction ID" value="UER00497"/>
</dbReference>
<dbReference type="SUPFAM" id="SSF51419">
    <property type="entry name" value="PLP-binding barrel"/>
    <property type="match status" value="1"/>
</dbReference>
<evidence type="ECO:0000256" key="2">
    <source>
        <dbReference type="ARBA" id="ARBA00001933"/>
    </source>
</evidence>
<evidence type="ECO:0000313" key="12">
    <source>
        <dbReference type="Proteomes" id="UP000305131"/>
    </source>
</evidence>
<dbReference type="NCBIfam" id="TIGR00492">
    <property type="entry name" value="alr"/>
    <property type="match status" value="1"/>
</dbReference>
<keyword evidence="6 7" id="KW-0413">Isomerase</keyword>
<comment type="caution">
    <text evidence="11">The sequence shown here is derived from an EMBL/GenBank/DDBJ whole genome shotgun (WGS) entry which is preliminary data.</text>
</comment>
<accession>A0A6C1KP85</accession>
<dbReference type="InterPro" id="IPR000821">
    <property type="entry name" value="Ala_racemase"/>
</dbReference>
<evidence type="ECO:0000256" key="8">
    <source>
        <dbReference type="PIRSR" id="PIRSR600821-50"/>
    </source>
</evidence>
<dbReference type="AlphaFoldDB" id="A0A6C1KP85"/>
<comment type="cofactor">
    <cofactor evidence="2 7 8">
        <name>pyridoxal 5'-phosphate</name>
        <dbReference type="ChEBI" id="CHEBI:597326"/>
    </cofactor>
</comment>
<dbReference type="InterPro" id="IPR029066">
    <property type="entry name" value="PLP-binding_barrel"/>
</dbReference>
<dbReference type="Proteomes" id="UP000305131">
    <property type="component" value="Unassembled WGS sequence"/>
</dbReference>
<evidence type="ECO:0000259" key="10">
    <source>
        <dbReference type="SMART" id="SM01005"/>
    </source>
</evidence>
<gene>
    <name evidence="11" type="primary">alr</name>
    <name evidence="11" type="ORF">FBQ73_19355</name>
</gene>
<dbReference type="EC" id="5.1.1.1" evidence="4 7"/>
<dbReference type="CDD" id="cd00430">
    <property type="entry name" value="PLPDE_III_AR"/>
    <property type="match status" value="1"/>
</dbReference>
<keyword evidence="5 7" id="KW-0663">Pyridoxal phosphate</keyword>
<feature type="active site" description="Proton acceptor; specific for L-alanine" evidence="7">
    <location>
        <position position="265"/>
    </location>
</feature>
<evidence type="ECO:0000256" key="1">
    <source>
        <dbReference type="ARBA" id="ARBA00000316"/>
    </source>
</evidence>
<proteinExistence type="inferred from homology"/>
<dbReference type="OrthoDB" id="9813814at2"/>
<dbReference type="PRINTS" id="PR00992">
    <property type="entry name" value="ALARACEMASE"/>
</dbReference>
<dbReference type="GO" id="GO:0008784">
    <property type="term" value="F:alanine racemase activity"/>
    <property type="evidence" value="ECO:0007669"/>
    <property type="project" value="UniProtKB-UniRule"/>
</dbReference>
<organism evidence="11 12">
    <name type="scientific">Xanthobacter autotrophicus</name>
    <dbReference type="NCBI Taxonomy" id="280"/>
    <lineage>
        <taxon>Bacteria</taxon>
        <taxon>Pseudomonadati</taxon>
        <taxon>Pseudomonadota</taxon>
        <taxon>Alphaproteobacteria</taxon>
        <taxon>Hyphomicrobiales</taxon>
        <taxon>Xanthobacteraceae</taxon>
        <taxon>Xanthobacter</taxon>
    </lineage>
</organism>
<dbReference type="SUPFAM" id="SSF50621">
    <property type="entry name" value="Alanine racemase C-terminal domain-like"/>
    <property type="match status" value="1"/>
</dbReference>
<evidence type="ECO:0000313" key="11">
    <source>
        <dbReference type="EMBL" id="TLX41306.1"/>
    </source>
</evidence>
<dbReference type="Gene3D" id="3.20.20.10">
    <property type="entry name" value="Alanine racemase"/>
    <property type="match status" value="1"/>
</dbReference>
<feature type="binding site" evidence="7 9">
    <location>
        <position position="145"/>
    </location>
    <ligand>
        <name>substrate</name>
    </ligand>
</feature>
<dbReference type="Pfam" id="PF01168">
    <property type="entry name" value="Ala_racemase_N"/>
    <property type="match status" value="1"/>
</dbReference>
<dbReference type="Gene3D" id="2.40.37.10">
    <property type="entry name" value="Lyase, Ornithine Decarboxylase, Chain A, domain 1"/>
    <property type="match status" value="1"/>
</dbReference>
<dbReference type="InterPro" id="IPR020622">
    <property type="entry name" value="Ala_racemase_pyridoxalP-BS"/>
</dbReference>
<dbReference type="HAMAP" id="MF_01201">
    <property type="entry name" value="Ala_racemase"/>
    <property type="match status" value="1"/>
</dbReference>
<comment type="pathway">
    <text evidence="7">Amino-acid biosynthesis; D-alanine biosynthesis; D-alanine from L-alanine: step 1/1.</text>
</comment>
<protein>
    <recommendedName>
        <fullName evidence="4 7">Alanine racemase</fullName>
        <ecNumber evidence="4 7">5.1.1.1</ecNumber>
    </recommendedName>
</protein>
<sequence length="377" mass="39707">MAAAHETADREAREAGAILTVDLGAIADNWRTIAALAAPAECAAVVKANAYGLGIDRVAPVLWRAGARNFFVAHFKEAVALRALLPEAIIYVLNGLLPDCAADYAAANLRPVLGSAPEISDWSDYCRDNGTKLPAAIHVDTGMHRLGLSLEEAVQLSGTFRLLGFTPSLIMSHLACADTPGHVLTARQRMVFADVVRRFPGIPGSLANSAGTLLGRDFRFELVRPGIFLYGGIAINGVPPLRPVVRLEVKVVQVSTAPAGETVGYGAAQRLKRPSRLATVSIGYADGLFRAGGSTDATKGVEAILHGQRCHLVGRVSMDLATLDITDLPDGVVQRGDTAVFLGDGISVDDLAARSGTIGYEVLTSLGARYARQYVGG</sequence>
<feature type="active site" description="Proton acceptor; specific for D-alanine" evidence="7">
    <location>
        <position position="47"/>
    </location>
</feature>
<evidence type="ECO:0000256" key="5">
    <source>
        <dbReference type="ARBA" id="ARBA00022898"/>
    </source>
</evidence>
<dbReference type="SMART" id="SM01005">
    <property type="entry name" value="Ala_racemase_C"/>
    <property type="match status" value="1"/>
</dbReference>